<protein>
    <recommendedName>
        <fullName evidence="4">Lipoprotein</fullName>
    </recommendedName>
</protein>
<dbReference type="PROSITE" id="PS51257">
    <property type="entry name" value="PROKAR_LIPOPROTEIN"/>
    <property type="match status" value="1"/>
</dbReference>
<dbReference type="Proteomes" id="UP000215199">
    <property type="component" value="Unassembled WGS sequence"/>
</dbReference>
<feature type="region of interest" description="Disordered" evidence="1">
    <location>
        <begin position="151"/>
        <end position="194"/>
    </location>
</feature>
<evidence type="ECO:0000256" key="1">
    <source>
        <dbReference type="SAM" id="MobiDB-lite"/>
    </source>
</evidence>
<feature type="region of interest" description="Disordered" evidence="1">
    <location>
        <begin position="22"/>
        <end position="63"/>
    </location>
</feature>
<dbReference type="OrthoDB" id="3297121at2"/>
<feature type="compositionally biased region" description="Low complexity" evidence="1">
    <location>
        <begin position="30"/>
        <end position="46"/>
    </location>
</feature>
<name>A0A229SS97_9PSEU</name>
<sequence>MNPLRYLAVITAVVIAGGCSTPPPPEQKVATLQTSQAAAAPPSSTANGSTEAARPRERLDMTPEESDQLYETYNRCLGENGLPGKGAGSGTGVAAPARPDPAKEAAAEAACVSKKPLPPWEYDTANPQAADFLHKMVLCLRAKGVRLVEESPVKPGDDRTAIEFGGKNNDPDSISKGLDLTPRCEKELSSGGGR</sequence>
<evidence type="ECO:0008006" key="4">
    <source>
        <dbReference type="Google" id="ProtNLM"/>
    </source>
</evidence>
<evidence type="ECO:0000313" key="3">
    <source>
        <dbReference type="Proteomes" id="UP000215199"/>
    </source>
</evidence>
<keyword evidence="3" id="KW-1185">Reference proteome</keyword>
<accession>A0A229SS97</accession>
<dbReference type="EMBL" id="NMUL01000043">
    <property type="protein sequence ID" value="OXM61937.1"/>
    <property type="molecule type" value="Genomic_DNA"/>
</dbReference>
<comment type="caution">
    <text evidence="2">The sequence shown here is derived from an EMBL/GenBank/DDBJ whole genome shotgun (WGS) entry which is preliminary data.</text>
</comment>
<reference evidence="3" key="1">
    <citation type="submission" date="2017-07" db="EMBL/GenBank/DDBJ databases">
        <title>Comparative genome mining reveals phylogenetic distribution patterns of secondary metabolites in Amycolatopsis.</title>
        <authorList>
            <person name="Adamek M."/>
            <person name="Alanjary M."/>
            <person name="Sales-Ortells H."/>
            <person name="Goodfellow M."/>
            <person name="Bull A.T."/>
            <person name="Kalinowski J."/>
            <person name="Ziemert N."/>
        </authorList>
    </citation>
    <scope>NUCLEOTIDE SEQUENCE [LARGE SCALE GENOMIC DNA]</scope>
    <source>
        <strain evidence="3">H5</strain>
    </source>
</reference>
<feature type="compositionally biased region" description="Basic and acidic residues" evidence="1">
    <location>
        <begin position="151"/>
        <end position="161"/>
    </location>
</feature>
<dbReference type="RefSeq" id="WP_093952231.1">
    <property type="nucleotide sequence ID" value="NZ_NMUL01000043.1"/>
</dbReference>
<evidence type="ECO:0000313" key="2">
    <source>
        <dbReference type="EMBL" id="OXM61937.1"/>
    </source>
</evidence>
<organism evidence="2 3">
    <name type="scientific">Amycolatopsis vastitatis</name>
    <dbReference type="NCBI Taxonomy" id="1905142"/>
    <lineage>
        <taxon>Bacteria</taxon>
        <taxon>Bacillati</taxon>
        <taxon>Actinomycetota</taxon>
        <taxon>Actinomycetes</taxon>
        <taxon>Pseudonocardiales</taxon>
        <taxon>Pseudonocardiaceae</taxon>
        <taxon>Amycolatopsis</taxon>
    </lineage>
</organism>
<dbReference type="AlphaFoldDB" id="A0A229SS97"/>
<gene>
    <name evidence="2" type="ORF">CF165_36940</name>
</gene>
<proteinExistence type="predicted"/>